<dbReference type="Proteomes" id="UP000011761">
    <property type="component" value="Unassembled WGS sequence"/>
</dbReference>
<evidence type="ECO:0000256" key="1">
    <source>
        <dbReference type="SAM" id="MobiDB-lite"/>
    </source>
</evidence>
<dbReference type="RefSeq" id="XP_007680034.1">
    <property type="nucleotide sequence ID" value="XM_007681844.1"/>
</dbReference>
<dbReference type="HOGENOM" id="CLU_2372453_0_0_1"/>
<reference evidence="2 3" key="1">
    <citation type="journal article" date="2012" name="PLoS Pathog.">
        <title>Diverse lifestyles and strategies of plant pathogenesis encoded in the genomes of eighteen Dothideomycetes fungi.</title>
        <authorList>
            <person name="Ohm R.A."/>
            <person name="Feau N."/>
            <person name="Henrissat B."/>
            <person name="Schoch C.L."/>
            <person name="Horwitz B.A."/>
            <person name="Barry K.W."/>
            <person name="Condon B.J."/>
            <person name="Copeland A.C."/>
            <person name="Dhillon B."/>
            <person name="Glaser F."/>
            <person name="Hesse C.N."/>
            <person name="Kosti I."/>
            <person name="LaButti K."/>
            <person name="Lindquist E.A."/>
            <person name="Lucas S."/>
            <person name="Salamov A.A."/>
            <person name="Bradshaw R.E."/>
            <person name="Ciuffetti L."/>
            <person name="Hamelin R.C."/>
            <person name="Kema G.H.J."/>
            <person name="Lawrence C."/>
            <person name="Scott J.A."/>
            <person name="Spatafora J.W."/>
            <person name="Turgeon B.G."/>
            <person name="de Wit P.J.G.M."/>
            <person name="Zhong S."/>
            <person name="Goodwin S.B."/>
            <person name="Grigoriev I.V."/>
        </authorList>
    </citation>
    <scope>NUCLEOTIDE SEQUENCE [LARGE SCALE GENOMIC DNA]</scope>
    <source>
        <strain evidence="2 3">UAMH 10762</strain>
    </source>
</reference>
<name>M2MMK6_BAUPA</name>
<dbReference type="AlphaFoldDB" id="M2MMK6"/>
<dbReference type="KEGG" id="bcom:BAUCODRAFT_125617"/>
<accession>M2MMK6</accession>
<evidence type="ECO:0000313" key="3">
    <source>
        <dbReference type="Proteomes" id="UP000011761"/>
    </source>
</evidence>
<gene>
    <name evidence="2" type="ORF">BAUCODRAFT_125617</name>
</gene>
<organism evidence="2 3">
    <name type="scientific">Baudoinia panamericana (strain UAMH 10762)</name>
    <name type="common">Angels' share fungus</name>
    <name type="synonym">Baudoinia compniacensis (strain UAMH 10762)</name>
    <dbReference type="NCBI Taxonomy" id="717646"/>
    <lineage>
        <taxon>Eukaryota</taxon>
        <taxon>Fungi</taxon>
        <taxon>Dikarya</taxon>
        <taxon>Ascomycota</taxon>
        <taxon>Pezizomycotina</taxon>
        <taxon>Dothideomycetes</taxon>
        <taxon>Dothideomycetidae</taxon>
        <taxon>Mycosphaerellales</taxon>
        <taxon>Teratosphaeriaceae</taxon>
        <taxon>Baudoinia</taxon>
    </lineage>
</organism>
<proteinExistence type="predicted"/>
<feature type="compositionally biased region" description="Basic and acidic residues" evidence="1">
    <location>
        <begin position="9"/>
        <end position="19"/>
    </location>
</feature>
<sequence>MFDSPDDTDVLHEEPDRHDLKPRRVASDNFGDPGMFMKSGRAESVPVVLADALSAKLLTDCLANLAIDAHDVALCFWQCCTLIGTVSTACYASGQ</sequence>
<protein>
    <submittedName>
        <fullName evidence="2">Uncharacterized protein</fullName>
    </submittedName>
</protein>
<dbReference type="GeneID" id="19107984"/>
<keyword evidence="3" id="KW-1185">Reference proteome</keyword>
<feature type="region of interest" description="Disordered" evidence="1">
    <location>
        <begin position="1"/>
        <end position="26"/>
    </location>
</feature>
<dbReference type="EMBL" id="KB445561">
    <property type="protein sequence ID" value="EMC92638.1"/>
    <property type="molecule type" value="Genomic_DNA"/>
</dbReference>
<evidence type="ECO:0000313" key="2">
    <source>
        <dbReference type="EMBL" id="EMC92638.1"/>
    </source>
</evidence>